<name>A0A0K2TZH3_LEPSM</name>
<reference evidence="1" key="1">
    <citation type="submission" date="2014-05" db="EMBL/GenBank/DDBJ databases">
        <authorList>
            <person name="Chronopoulou M."/>
        </authorList>
    </citation>
    <scope>NUCLEOTIDE SEQUENCE</scope>
    <source>
        <tissue evidence="1">Whole organism</tissue>
    </source>
</reference>
<sequence>MVVYLFFCPTVGIFTFKTFYIVRTNSAVSLNSGFFICVEFENSNGGLMKNGIC</sequence>
<dbReference type="EMBL" id="HACA01013430">
    <property type="protein sequence ID" value="CDW30791.1"/>
    <property type="molecule type" value="Transcribed_RNA"/>
</dbReference>
<organism evidence="1">
    <name type="scientific">Lepeophtheirus salmonis</name>
    <name type="common">Salmon louse</name>
    <name type="synonym">Caligus salmonis</name>
    <dbReference type="NCBI Taxonomy" id="72036"/>
    <lineage>
        <taxon>Eukaryota</taxon>
        <taxon>Metazoa</taxon>
        <taxon>Ecdysozoa</taxon>
        <taxon>Arthropoda</taxon>
        <taxon>Crustacea</taxon>
        <taxon>Multicrustacea</taxon>
        <taxon>Hexanauplia</taxon>
        <taxon>Copepoda</taxon>
        <taxon>Siphonostomatoida</taxon>
        <taxon>Caligidae</taxon>
        <taxon>Lepeophtheirus</taxon>
    </lineage>
</organism>
<dbReference type="AlphaFoldDB" id="A0A0K2TZH3"/>
<protein>
    <submittedName>
        <fullName evidence="1">Uncharacterized protein</fullName>
    </submittedName>
</protein>
<evidence type="ECO:0000313" key="1">
    <source>
        <dbReference type="EMBL" id="CDW30791.1"/>
    </source>
</evidence>
<proteinExistence type="predicted"/>
<accession>A0A0K2TZH3</accession>